<feature type="transmembrane region" description="Helical" evidence="2">
    <location>
        <begin position="50"/>
        <end position="71"/>
    </location>
</feature>
<keyword evidence="2" id="KW-0812">Transmembrane</keyword>
<feature type="compositionally biased region" description="Low complexity" evidence="1">
    <location>
        <begin position="667"/>
        <end position="688"/>
    </location>
</feature>
<organism evidence="4 5">
    <name type="scientific">Tilletia caries</name>
    <name type="common">wheat bunt fungus</name>
    <dbReference type="NCBI Taxonomy" id="13290"/>
    <lineage>
        <taxon>Eukaryota</taxon>
        <taxon>Fungi</taxon>
        <taxon>Dikarya</taxon>
        <taxon>Basidiomycota</taxon>
        <taxon>Ustilaginomycotina</taxon>
        <taxon>Exobasidiomycetes</taxon>
        <taxon>Tilletiales</taxon>
        <taxon>Tilletiaceae</taxon>
        <taxon>Tilletia</taxon>
    </lineage>
</organism>
<reference evidence="4" key="1">
    <citation type="submission" date="2016-04" db="EMBL/GenBank/DDBJ databases">
        <authorList>
            <person name="Nguyen H.D."/>
            <person name="Kesanakurti P."/>
            <person name="Cullis J."/>
            <person name="Levesque C.A."/>
            <person name="Hambleton S."/>
        </authorList>
    </citation>
    <scope>NUCLEOTIDE SEQUENCE</scope>
    <source>
        <strain evidence="4">DAOMC 238032</strain>
    </source>
</reference>
<sequence>MEHYNLARRAQVDFNATDAHPAYSHLNESSIAVLQNDANRIFSPVQVDGFSVSILVALFGMYLLSLTSKIFMRVFMRTRYLASPSVTQRQCANFLASAITMSVPAPLLGYALSAAKWDINMMQIRCVRLAAILICSFALYDLIHRQRTSVVIFFKRTISLGVVSLQIYMFNQTQDPSFIITLVALLFVSMTEAPAFFGLFLYKLQVSARFTKFILRSAVGSTIFVKAAGVAVGVYTWTKFQRQDMSILGRVSSVIYLAALVGLLTCQVLMAISLHKLAKEVDERYAKKGPLELPSSKAGGGGRSKGRNTPKAGNGHWQGENGELRRHQDDRLSTFDLTNMARNSLEMDEKRHSGMGGSTSYKSMDPDNFGTDEEWQPPTIRERLRALSPLGRKSPNFSRPLNGKKKAEAAAQRRSAVESYYETQGASTSKQGAQSPSTFGSRYSSEMKNVPVLSFDGPEGRPRSAATNFGSERSGEASYASPPTTRRILEDNSGGHLYLRGDEQPQIVVSAASSLADHSTLNDHNYASAHGTHAAGSQDDAWNRSHSQNGGSSSNGSNSRQVGVNRITGFTPHQLSSGMNATDETSRYALGIVQEYIEPSDSPDSSQWGRNGDGASSNGWQSASDDRRGNSTTPLTPDLDHGSHTYTVPRHGSRPRQTPTSPAVSDQDQYYAQQSYQEQHQQQQRYQYEGGSSPSYSYAFDNRTHTNNSASQQPQFLADL</sequence>
<proteinExistence type="predicted"/>
<feature type="region of interest" description="Disordered" evidence="1">
    <location>
        <begin position="350"/>
        <end position="375"/>
    </location>
</feature>
<dbReference type="EMBL" id="LWDD02000465">
    <property type="protein sequence ID" value="KAE8260554.1"/>
    <property type="molecule type" value="Genomic_DNA"/>
</dbReference>
<dbReference type="EMBL" id="CAJHJG010006220">
    <property type="protein sequence ID" value="CAD6955557.1"/>
    <property type="molecule type" value="Genomic_DNA"/>
</dbReference>
<feature type="region of interest" description="Disordered" evidence="1">
    <location>
        <begin position="598"/>
        <end position="720"/>
    </location>
</feature>
<feature type="transmembrane region" description="Helical" evidence="2">
    <location>
        <begin position="177"/>
        <end position="201"/>
    </location>
</feature>
<feature type="transmembrane region" description="Helical" evidence="2">
    <location>
        <begin position="122"/>
        <end position="143"/>
    </location>
</feature>
<reference evidence="4" key="2">
    <citation type="journal article" date="2019" name="IMA Fungus">
        <title>Genome sequencing and comparison of five Tilletia species to identify candidate genes for the detection of regulated species infecting wheat.</title>
        <authorList>
            <person name="Nguyen H.D.T."/>
            <person name="Sultana T."/>
            <person name="Kesanakurti P."/>
            <person name="Hambleton S."/>
        </authorList>
    </citation>
    <scope>NUCLEOTIDE SEQUENCE</scope>
    <source>
        <strain evidence="4">DAOMC 238032</strain>
    </source>
</reference>
<feature type="region of interest" description="Disordered" evidence="1">
    <location>
        <begin position="523"/>
        <end position="563"/>
    </location>
</feature>
<feature type="transmembrane region" description="Helical" evidence="2">
    <location>
        <begin position="213"/>
        <end position="235"/>
    </location>
</feature>
<dbReference type="Proteomes" id="UP000836402">
    <property type="component" value="Unassembled WGS sequence"/>
</dbReference>
<accession>A0A177ULV6</accession>
<dbReference type="Proteomes" id="UP000077671">
    <property type="component" value="Unassembled WGS sequence"/>
</dbReference>
<keyword evidence="6" id="KW-1185">Reference proteome</keyword>
<dbReference type="AlphaFoldDB" id="A0A177ULV6"/>
<feature type="compositionally biased region" description="Low complexity" evidence="1">
    <location>
        <begin position="544"/>
        <end position="563"/>
    </location>
</feature>
<protein>
    <submittedName>
        <fullName evidence="4">Uncharacterized protein</fullName>
    </submittedName>
</protein>
<reference evidence="3" key="3">
    <citation type="submission" date="2020-10" db="EMBL/GenBank/DDBJ databases">
        <authorList>
            <person name="Sedaghatjoo S."/>
        </authorList>
    </citation>
    <scope>NUCLEOTIDE SEQUENCE</scope>
    <source>
        <strain evidence="3">AZH3</strain>
    </source>
</reference>
<evidence type="ECO:0000313" key="3">
    <source>
        <dbReference type="EMBL" id="CAD6955557.1"/>
    </source>
</evidence>
<evidence type="ECO:0000256" key="1">
    <source>
        <dbReference type="SAM" id="MobiDB-lite"/>
    </source>
</evidence>
<feature type="transmembrane region" description="Helical" evidence="2">
    <location>
        <begin position="150"/>
        <end position="171"/>
    </location>
</feature>
<feature type="transmembrane region" description="Helical" evidence="2">
    <location>
        <begin position="255"/>
        <end position="274"/>
    </location>
</feature>
<evidence type="ECO:0000256" key="2">
    <source>
        <dbReference type="SAM" id="Phobius"/>
    </source>
</evidence>
<evidence type="ECO:0000313" key="4">
    <source>
        <dbReference type="EMBL" id="KAE8260554.1"/>
    </source>
</evidence>
<feature type="compositionally biased region" description="Polar residues" evidence="1">
    <location>
        <begin position="602"/>
        <end position="623"/>
    </location>
</feature>
<feature type="compositionally biased region" description="Polar residues" evidence="1">
    <location>
        <begin position="421"/>
        <end position="447"/>
    </location>
</feature>
<comment type="caution">
    <text evidence="4">The sequence shown here is derived from an EMBL/GenBank/DDBJ whole genome shotgun (WGS) entry which is preliminary data.</text>
</comment>
<feature type="transmembrane region" description="Helical" evidence="2">
    <location>
        <begin position="92"/>
        <end position="110"/>
    </location>
</feature>
<evidence type="ECO:0000313" key="5">
    <source>
        <dbReference type="Proteomes" id="UP000077671"/>
    </source>
</evidence>
<keyword evidence="2" id="KW-1133">Transmembrane helix</keyword>
<evidence type="ECO:0000313" key="6">
    <source>
        <dbReference type="Proteomes" id="UP000836402"/>
    </source>
</evidence>
<feature type="compositionally biased region" description="Polar residues" evidence="1">
    <location>
        <begin position="705"/>
        <end position="720"/>
    </location>
</feature>
<feature type="region of interest" description="Disordered" evidence="1">
    <location>
        <begin position="289"/>
        <end position="330"/>
    </location>
</feature>
<feature type="compositionally biased region" description="Polar residues" evidence="1">
    <location>
        <begin position="655"/>
        <end position="666"/>
    </location>
</feature>
<gene>
    <name evidence="4" type="ORF">A4X03_0g3802</name>
    <name evidence="3" type="ORF">JKIAZH3_G7910</name>
</gene>
<feature type="region of interest" description="Disordered" evidence="1">
    <location>
        <begin position="390"/>
        <end position="499"/>
    </location>
</feature>
<name>A0A177ULV6_9BASI</name>
<keyword evidence="2" id="KW-0472">Membrane</keyword>